<evidence type="ECO:0000313" key="1">
    <source>
        <dbReference type="EMBL" id="EME72591.1"/>
    </source>
</evidence>
<comment type="caution">
    <text evidence="1">The sequence shown here is derived from an EMBL/GenBank/DDBJ whole genome shotgun (WGS) entry which is preliminary data.</text>
</comment>
<accession>M5NXI4</accession>
<dbReference type="EMBL" id="AOFM01000014">
    <property type="protein sequence ID" value="EME72591.1"/>
    <property type="molecule type" value="Genomic_DNA"/>
</dbReference>
<evidence type="ECO:0000313" key="2">
    <source>
        <dbReference type="Proteomes" id="UP000011907"/>
    </source>
</evidence>
<dbReference type="Proteomes" id="UP000011907">
    <property type="component" value="Unassembled WGS sequence"/>
</dbReference>
<protein>
    <submittedName>
        <fullName evidence="1">Phage transcriptional activator ArpU like protein</fullName>
    </submittedName>
</protein>
<sequence>MDRALTQSLDDDELNIIKAKYLSPQKIKDIEIYMEIGLKKGQILSDQTAGHL</sequence>
<gene>
    <name evidence="1" type="ORF">BSONL12_20010</name>
</gene>
<organism evidence="1 2">
    <name type="scientific">Bacillus sonorensis L12</name>
    <dbReference type="NCBI Taxonomy" id="1274524"/>
    <lineage>
        <taxon>Bacteria</taxon>
        <taxon>Bacillati</taxon>
        <taxon>Bacillota</taxon>
        <taxon>Bacilli</taxon>
        <taxon>Bacillales</taxon>
        <taxon>Bacillaceae</taxon>
        <taxon>Bacillus</taxon>
    </lineage>
</organism>
<dbReference type="PATRIC" id="fig|1274524.3.peg.4328"/>
<dbReference type="AlphaFoldDB" id="M5NXI4"/>
<name>M5NXI4_9BACI</name>
<proteinExistence type="predicted"/>
<reference evidence="1 2" key="1">
    <citation type="journal article" date="2013" name="Genome Announc.">
        <title>Draft Whole-Genome Sequence of Bacillus sonorensis Strain L12, a Source of Nonribosomal Lipopeptides.</title>
        <authorList>
            <person name="Adimpong D.B."/>
            <person name="Sorensen K.I."/>
            <person name="Nielsen D.S."/>
            <person name="Thorsen L."/>
            <person name="Rasmussen T.B."/>
            <person name="Derkx P.M."/>
            <person name="Jespersen L."/>
        </authorList>
    </citation>
    <scope>NUCLEOTIDE SEQUENCE [LARGE SCALE GENOMIC DNA]</scope>
    <source>
        <strain evidence="1 2">L12</strain>
    </source>
</reference>